<protein>
    <recommendedName>
        <fullName evidence="6">Photosystem II 10 kDa polypeptide, chloroplastic</fullName>
    </recommendedName>
</protein>
<evidence type="ECO:0000256" key="14">
    <source>
        <dbReference type="ARBA" id="ARBA00022741"/>
    </source>
</evidence>
<keyword evidence="18 20" id="KW-0472">Membrane</keyword>
<evidence type="ECO:0000256" key="17">
    <source>
        <dbReference type="ARBA" id="ARBA00023078"/>
    </source>
</evidence>
<keyword evidence="15" id="KW-0378">Hydrolase</keyword>
<dbReference type="GO" id="GO:0016787">
    <property type="term" value="F:hydrolase activity"/>
    <property type="evidence" value="ECO:0007669"/>
    <property type="project" value="UniProtKB-KW"/>
</dbReference>
<dbReference type="Proteomes" id="UP000607653">
    <property type="component" value="Unassembled WGS sequence"/>
</dbReference>
<dbReference type="InterPro" id="IPR058866">
    <property type="entry name" value="GDPGP1_N"/>
</dbReference>
<keyword evidence="7" id="KW-0963">Cytoplasm</keyword>
<evidence type="ECO:0000256" key="8">
    <source>
        <dbReference type="ARBA" id="ARBA00022528"/>
    </source>
</evidence>
<evidence type="ECO:0000256" key="15">
    <source>
        <dbReference type="ARBA" id="ARBA00022801"/>
    </source>
</evidence>
<evidence type="ECO:0000256" key="3">
    <source>
        <dbReference type="ARBA" id="ARBA00004496"/>
    </source>
</evidence>
<evidence type="ECO:0000256" key="9">
    <source>
        <dbReference type="ARBA" id="ARBA00022531"/>
    </source>
</evidence>
<keyword evidence="8" id="KW-0150">Chloroplast</keyword>
<dbReference type="InterPro" id="IPR058865">
    <property type="entry name" value="GDPGP1_C"/>
</dbReference>
<dbReference type="InterPro" id="IPR026506">
    <property type="entry name" value="GDPGP"/>
</dbReference>
<gene>
    <name evidence="23" type="ORF">HUJ06_007803</name>
</gene>
<evidence type="ECO:0000256" key="7">
    <source>
        <dbReference type="ARBA" id="ARBA00022490"/>
    </source>
</evidence>
<evidence type="ECO:0000256" key="1">
    <source>
        <dbReference type="ARBA" id="ARBA00002966"/>
    </source>
</evidence>
<evidence type="ECO:0000256" key="19">
    <source>
        <dbReference type="ARBA" id="ARBA00023276"/>
    </source>
</evidence>
<dbReference type="Pfam" id="PF04725">
    <property type="entry name" value="PsbR"/>
    <property type="match status" value="1"/>
</dbReference>
<evidence type="ECO:0000259" key="22">
    <source>
        <dbReference type="Pfam" id="PF26217"/>
    </source>
</evidence>
<keyword evidence="17" id="KW-0793">Thylakoid</keyword>
<keyword evidence="9" id="KW-0602">Photosynthesis</keyword>
<keyword evidence="11" id="KW-0344">Guanine-nucleotide releasing factor</keyword>
<evidence type="ECO:0000313" key="23">
    <source>
        <dbReference type="EMBL" id="DAD37162.1"/>
    </source>
</evidence>
<evidence type="ECO:0000256" key="20">
    <source>
        <dbReference type="SAM" id="Phobius"/>
    </source>
</evidence>
<keyword evidence="19" id="KW-0604">Photosystem II</keyword>
<evidence type="ECO:0000256" key="18">
    <source>
        <dbReference type="ARBA" id="ARBA00023136"/>
    </source>
</evidence>
<dbReference type="PANTHER" id="PTHR20884">
    <property type="entry name" value="GDP-D-GLUCOSE PHOSPHORYLASE 1"/>
    <property type="match status" value="1"/>
</dbReference>
<dbReference type="GO" id="GO:0000166">
    <property type="term" value="F:nucleotide binding"/>
    <property type="evidence" value="ECO:0007669"/>
    <property type="project" value="UniProtKB-KW"/>
</dbReference>
<dbReference type="AlphaFoldDB" id="A0A822YWU5"/>
<feature type="domain" description="GDPGP1-like C-terminal" evidence="21">
    <location>
        <begin position="237"/>
        <end position="368"/>
    </location>
</feature>
<evidence type="ECO:0000256" key="12">
    <source>
        <dbReference type="ARBA" id="ARBA00022679"/>
    </source>
</evidence>
<dbReference type="EMBL" id="DUZY01000004">
    <property type="protein sequence ID" value="DAD37162.1"/>
    <property type="molecule type" value="Genomic_DNA"/>
</dbReference>
<reference evidence="23 24" key="1">
    <citation type="journal article" date="2020" name="Mol. Biol. Evol.">
        <title>Distinct Expression and Methylation Patterns for Genes with Different Fates following a Single Whole-Genome Duplication in Flowering Plants.</title>
        <authorList>
            <person name="Shi T."/>
            <person name="Rahmani R.S."/>
            <person name="Gugger P.F."/>
            <person name="Wang M."/>
            <person name="Li H."/>
            <person name="Zhang Y."/>
            <person name="Li Z."/>
            <person name="Wang Q."/>
            <person name="Van de Peer Y."/>
            <person name="Marchal K."/>
            <person name="Chen J."/>
        </authorList>
    </citation>
    <scope>NUCLEOTIDE SEQUENCE [LARGE SCALE GENOMIC DNA]</scope>
    <source>
        <tissue evidence="23">Leaf</tissue>
    </source>
</reference>
<name>A0A822YWU5_NELNU</name>
<keyword evidence="12" id="KW-0808">Transferase</keyword>
<dbReference type="GO" id="GO:0009654">
    <property type="term" value="C:photosystem II oxygen evolving complex"/>
    <property type="evidence" value="ECO:0007669"/>
    <property type="project" value="InterPro"/>
</dbReference>
<dbReference type="InterPro" id="IPR006814">
    <property type="entry name" value="PSII_PsbR"/>
</dbReference>
<keyword evidence="20" id="KW-0812">Transmembrane</keyword>
<proteinExistence type="inferred from homology"/>
<feature type="transmembrane region" description="Helical" evidence="20">
    <location>
        <begin position="492"/>
        <end position="511"/>
    </location>
</feature>
<dbReference type="GO" id="GO:0009535">
    <property type="term" value="C:chloroplast thylakoid membrane"/>
    <property type="evidence" value="ECO:0007669"/>
    <property type="project" value="UniProtKB-SubCell"/>
</dbReference>
<keyword evidence="24" id="KW-1185">Reference proteome</keyword>
<evidence type="ECO:0000256" key="11">
    <source>
        <dbReference type="ARBA" id="ARBA00022658"/>
    </source>
</evidence>
<keyword evidence="14" id="KW-0547">Nucleotide-binding</keyword>
<keyword evidence="10" id="KW-0934">Plastid</keyword>
<accession>A0A822YWU5</accession>
<evidence type="ECO:0000256" key="5">
    <source>
        <dbReference type="ARBA" id="ARBA00006659"/>
    </source>
</evidence>
<dbReference type="Pfam" id="PF26217">
    <property type="entry name" value="GDPGP1_N"/>
    <property type="match status" value="1"/>
</dbReference>
<comment type="function">
    <text evidence="1">Associated with the oxygen-evolving complex of photosystem II.</text>
</comment>
<evidence type="ECO:0000256" key="2">
    <source>
        <dbReference type="ARBA" id="ARBA00004334"/>
    </source>
</evidence>
<dbReference type="GO" id="GO:0080048">
    <property type="term" value="F:GDP-D-glucose phosphorylase activity"/>
    <property type="evidence" value="ECO:0007669"/>
    <property type="project" value="InterPro"/>
</dbReference>
<evidence type="ECO:0000259" key="21">
    <source>
        <dbReference type="Pfam" id="PF26216"/>
    </source>
</evidence>
<feature type="domain" description="GDPGP1-like N-terminal" evidence="22">
    <location>
        <begin position="64"/>
        <end position="230"/>
    </location>
</feature>
<comment type="caution">
    <text evidence="23">The sequence shown here is derived from an EMBL/GenBank/DDBJ whole genome shotgun (WGS) entry which is preliminary data.</text>
</comment>
<evidence type="ECO:0000256" key="6">
    <source>
        <dbReference type="ARBA" id="ARBA00018725"/>
    </source>
</evidence>
<dbReference type="PANTHER" id="PTHR20884:SF9">
    <property type="entry name" value="OS12G0612100 PROTEIN"/>
    <property type="match status" value="1"/>
</dbReference>
<comment type="similarity">
    <text evidence="5">Belongs to the psbR family.</text>
</comment>
<dbReference type="GO" id="GO:0005085">
    <property type="term" value="F:guanyl-nucleotide exchange factor activity"/>
    <property type="evidence" value="ECO:0007669"/>
    <property type="project" value="UniProtKB-KW"/>
</dbReference>
<evidence type="ECO:0000256" key="4">
    <source>
        <dbReference type="ARBA" id="ARBA00006451"/>
    </source>
</evidence>
<evidence type="ECO:0000256" key="10">
    <source>
        <dbReference type="ARBA" id="ARBA00022640"/>
    </source>
</evidence>
<comment type="similarity">
    <text evidence="4">Belongs to the GDPGP1 family.</text>
</comment>
<evidence type="ECO:0000256" key="13">
    <source>
        <dbReference type="ARBA" id="ARBA00022695"/>
    </source>
</evidence>
<dbReference type="GO" id="GO:0015979">
    <property type="term" value="P:photosynthesis"/>
    <property type="evidence" value="ECO:0007669"/>
    <property type="project" value="UniProtKB-KW"/>
</dbReference>
<comment type="subcellular location">
    <subcellularLocation>
        <location evidence="3">Cytoplasm</location>
    </subcellularLocation>
    <subcellularLocation>
        <location evidence="2">Plastid</location>
        <location evidence="2">Chloroplast thylakoid membrane</location>
    </subcellularLocation>
</comment>
<keyword evidence="20" id="KW-1133">Transmembrane helix</keyword>
<evidence type="ECO:0000256" key="16">
    <source>
        <dbReference type="ARBA" id="ARBA00022946"/>
    </source>
</evidence>
<evidence type="ECO:0000313" key="24">
    <source>
        <dbReference type="Proteomes" id="UP000607653"/>
    </source>
</evidence>
<sequence>MVTVKQFEDDLCLWKYIAAPEQPKCPWLPLKGIKVPLYWLGSHSAVDNGIPVDFSCIPEEQSLLDSLLLAQWEDRTWKGLLRYDITTCEMKVIDGKKKFIAQFNEGYLNPFPELEESKFFKKEDHLKFNCMRMQREALLFCVKSGEKTNPEFVHSSTIPNDATLVIVNVNPVEYGHVFLVPCGINSPPQCMDSRSLEMAIRVAVEINNCCFRVSFDYSPSYASGLYFQACYFSNPLPVELMPVVTLCGPWQERGMHIQEILNYPVKVLSVKGTGTLKSLIKVVAEICSSLQEQEIPYSLLMSDYGTKVFLFPQLHTLETSGSLSAWECAGHVVFKARSGYDEATEEDVLKRLGAFSLNDEQFGVEKERIERERAVAAAAAMAASVMSSLSLKPSPFLEKSAVRGLPSLARPSSSFKVQASGGKKIKTNTPYGPGGGMNLKNGLDASGRKPTGKGVYQFVDKYGANVDGYSPIYTPDEWSPSGDVYVGGTTGLAIWAVTLAGLLLGGALLVYNTSALAQ</sequence>
<organism evidence="23 24">
    <name type="scientific">Nelumbo nucifera</name>
    <name type="common">Sacred lotus</name>
    <dbReference type="NCBI Taxonomy" id="4432"/>
    <lineage>
        <taxon>Eukaryota</taxon>
        <taxon>Viridiplantae</taxon>
        <taxon>Streptophyta</taxon>
        <taxon>Embryophyta</taxon>
        <taxon>Tracheophyta</taxon>
        <taxon>Spermatophyta</taxon>
        <taxon>Magnoliopsida</taxon>
        <taxon>Proteales</taxon>
        <taxon>Nelumbonaceae</taxon>
        <taxon>Nelumbo</taxon>
    </lineage>
</organism>
<keyword evidence="13" id="KW-0548">Nucleotidyltransferase</keyword>
<dbReference type="Pfam" id="PF26216">
    <property type="entry name" value="GDPGP1_C"/>
    <property type="match status" value="1"/>
</dbReference>
<keyword evidence="16" id="KW-0809">Transit peptide</keyword>